<keyword evidence="2" id="KW-1185">Reference proteome</keyword>
<reference evidence="1 2" key="1">
    <citation type="journal article" date="2022" name="Plant J.">
        <title>Chromosome-level genome of Camellia lanceoleosa provides a valuable resource for understanding genome evolution and self-incompatibility.</title>
        <authorList>
            <person name="Gong W."/>
            <person name="Xiao S."/>
            <person name="Wang L."/>
            <person name="Liao Z."/>
            <person name="Chang Y."/>
            <person name="Mo W."/>
            <person name="Hu G."/>
            <person name="Li W."/>
            <person name="Zhao G."/>
            <person name="Zhu H."/>
            <person name="Hu X."/>
            <person name="Ji K."/>
            <person name="Xiang X."/>
            <person name="Song Q."/>
            <person name="Yuan D."/>
            <person name="Jin S."/>
            <person name="Zhang L."/>
        </authorList>
    </citation>
    <scope>NUCLEOTIDE SEQUENCE [LARGE SCALE GENOMIC DNA]</scope>
    <source>
        <strain evidence="1">SQ_2022a</strain>
    </source>
</reference>
<evidence type="ECO:0000313" key="2">
    <source>
        <dbReference type="Proteomes" id="UP001060215"/>
    </source>
</evidence>
<protein>
    <submittedName>
        <fullName evidence="1">Uncharacterized protein</fullName>
    </submittedName>
</protein>
<sequence length="94" mass="10892">MIAMDVSTLGNTGKDLSVEIDDERDDEEMEVEDGDTKGSEFKHKIMDVLKQGAFEEKRWVDIIYIEDLTSQEESQMSSVVLVSIHRQRCLKKRR</sequence>
<organism evidence="1 2">
    <name type="scientific">Camellia lanceoleosa</name>
    <dbReference type="NCBI Taxonomy" id="1840588"/>
    <lineage>
        <taxon>Eukaryota</taxon>
        <taxon>Viridiplantae</taxon>
        <taxon>Streptophyta</taxon>
        <taxon>Embryophyta</taxon>
        <taxon>Tracheophyta</taxon>
        <taxon>Spermatophyta</taxon>
        <taxon>Magnoliopsida</taxon>
        <taxon>eudicotyledons</taxon>
        <taxon>Gunneridae</taxon>
        <taxon>Pentapetalae</taxon>
        <taxon>asterids</taxon>
        <taxon>Ericales</taxon>
        <taxon>Theaceae</taxon>
        <taxon>Camellia</taxon>
    </lineage>
</organism>
<dbReference type="Proteomes" id="UP001060215">
    <property type="component" value="Chromosome 6"/>
</dbReference>
<comment type="caution">
    <text evidence="1">The sequence shown here is derived from an EMBL/GenBank/DDBJ whole genome shotgun (WGS) entry which is preliminary data.</text>
</comment>
<gene>
    <name evidence="1" type="ORF">LOK49_LG03G03294</name>
</gene>
<evidence type="ECO:0000313" key="1">
    <source>
        <dbReference type="EMBL" id="KAI8024198.1"/>
    </source>
</evidence>
<dbReference type="EMBL" id="CM045763">
    <property type="protein sequence ID" value="KAI8024198.1"/>
    <property type="molecule type" value="Genomic_DNA"/>
</dbReference>
<proteinExistence type="predicted"/>
<name>A0ACC0IF43_9ERIC</name>
<accession>A0ACC0IF43</accession>